<comment type="caution">
    <text evidence="1">The sequence shown here is derived from an EMBL/GenBank/DDBJ whole genome shotgun (WGS) entry which is preliminary data.</text>
</comment>
<dbReference type="Proteomes" id="UP000620124">
    <property type="component" value="Unassembled WGS sequence"/>
</dbReference>
<reference evidence="1" key="1">
    <citation type="submission" date="2020-05" db="EMBL/GenBank/DDBJ databases">
        <title>Mycena genomes resolve the evolution of fungal bioluminescence.</title>
        <authorList>
            <person name="Tsai I.J."/>
        </authorList>
    </citation>
    <scope>NUCLEOTIDE SEQUENCE</scope>
    <source>
        <strain evidence="1">CCC161011</strain>
    </source>
</reference>
<accession>A0A8H7CC80</accession>
<gene>
    <name evidence="1" type="ORF">MVEN_02459400</name>
</gene>
<evidence type="ECO:0000313" key="2">
    <source>
        <dbReference type="Proteomes" id="UP000620124"/>
    </source>
</evidence>
<dbReference type="AlphaFoldDB" id="A0A8H7CC80"/>
<evidence type="ECO:0000313" key="1">
    <source>
        <dbReference type="EMBL" id="KAF7330223.1"/>
    </source>
</evidence>
<keyword evidence="2" id="KW-1185">Reference proteome</keyword>
<proteinExistence type="predicted"/>
<organism evidence="1 2">
    <name type="scientific">Mycena venus</name>
    <dbReference type="NCBI Taxonomy" id="2733690"/>
    <lineage>
        <taxon>Eukaryota</taxon>
        <taxon>Fungi</taxon>
        <taxon>Dikarya</taxon>
        <taxon>Basidiomycota</taxon>
        <taxon>Agaricomycotina</taxon>
        <taxon>Agaricomycetes</taxon>
        <taxon>Agaricomycetidae</taxon>
        <taxon>Agaricales</taxon>
        <taxon>Marasmiineae</taxon>
        <taxon>Mycenaceae</taxon>
        <taxon>Mycena</taxon>
    </lineage>
</organism>
<sequence length="173" mass="18819">MTNDVNERTSLLPPQAKKAKKPTTLPKLQLAIIMLIQICEPLTSQSIYPYINQLVSELDITGGDKRKVGYYAQVECSEKPALQVSTVSLGVMKSALGDLTHSSNRARAFRFVPLIWATGASLGPFIGGTLSTPADPFPGNFLCKILGRLPILSTLCSRRRFCVFLIYSGSSAL</sequence>
<name>A0A8H7CC80_9AGAR</name>
<dbReference type="EMBL" id="JACAZI010000033">
    <property type="protein sequence ID" value="KAF7330223.1"/>
    <property type="molecule type" value="Genomic_DNA"/>
</dbReference>
<protein>
    <submittedName>
        <fullName evidence="1">Efflux pump azaL</fullName>
    </submittedName>
</protein>
<dbReference type="OrthoDB" id="419616at2759"/>